<keyword evidence="2" id="KW-0719">Serine esterase</keyword>
<feature type="signal peptide" evidence="8">
    <location>
        <begin position="1"/>
        <end position="31"/>
    </location>
</feature>
<dbReference type="PANTHER" id="PTHR33938:SF15">
    <property type="entry name" value="FERULOYL ESTERASE B-RELATED"/>
    <property type="match status" value="1"/>
</dbReference>
<evidence type="ECO:0000256" key="6">
    <source>
        <dbReference type="ARBA" id="ARBA00022837"/>
    </source>
</evidence>
<evidence type="ECO:0000256" key="8">
    <source>
        <dbReference type="SAM" id="SignalP"/>
    </source>
</evidence>
<evidence type="ECO:0000313" key="10">
    <source>
        <dbReference type="Proteomes" id="UP000287022"/>
    </source>
</evidence>
<comment type="similarity">
    <text evidence="1">Belongs to the tannase family.</text>
</comment>
<name>A0A432Z3P1_9GAMM</name>
<dbReference type="Gene3D" id="3.40.50.1820">
    <property type="entry name" value="alpha/beta hydrolase"/>
    <property type="match status" value="1"/>
</dbReference>
<evidence type="ECO:0000313" key="9">
    <source>
        <dbReference type="EMBL" id="RUO72507.1"/>
    </source>
</evidence>
<protein>
    <submittedName>
        <fullName evidence="9">Tannase/feruloyl esterase family alpha/beta hydrolase</fullName>
    </submittedName>
</protein>
<keyword evidence="7" id="KW-1015">Disulfide bond</keyword>
<evidence type="ECO:0000256" key="7">
    <source>
        <dbReference type="ARBA" id="ARBA00023157"/>
    </source>
</evidence>
<dbReference type="Proteomes" id="UP000287022">
    <property type="component" value="Unassembled WGS sequence"/>
</dbReference>
<keyword evidence="10" id="KW-1185">Reference proteome</keyword>
<dbReference type="InterPro" id="IPR011118">
    <property type="entry name" value="Tannase/feruloyl_esterase"/>
</dbReference>
<dbReference type="PANTHER" id="PTHR33938">
    <property type="entry name" value="FERULOYL ESTERASE B-RELATED"/>
    <property type="match status" value="1"/>
</dbReference>
<evidence type="ECO:0000256" key="4">
    <source>
        <dbReference type="ARBA" id="ARBA00022729"/>
    </source>
</evidence>
<organism evidence="9 10">
    <name type="scientific">Pseudidiomarina sediminum</name>
    <dbReference type="NCBI Taxonomy" id="431675"/>
    <lineage>
        <taxon>Bacteria</taxon>
        <taxon>Pseudomonadati</taxon>
        <taxon>Pseudomonadota</taxon>
        <taxon>Gammaproteobacteria</taxon>
        <taxon>Alteromonadales</taxon>
        <taxon>Idiomarinaceae</taxon>
        <taxon>Pseudidiomarina</taxon>
    </lineage>
</organism>
<keyword evidence="3" id="KW-0479">Metal-binding</keyword>
<keyword evidence="6" id="KW-0106">Calcium</keyword>
<keyword evidence="4 8" id="KW-0732">Signal</keyword>
<dbReference type="STRING" id="1122124.GCA_000423165_01523"/>
<dbReference type="GO" id="GO:0052689">
    <property type="term" value="F:carboxylic ester hydrolase activity"/>
    <property type="evidence" value="ECO:0007669"/>
    <property type="project" value="UniProtKB-KW"/>
</dbReference>
<keyword evidence="5 9" id="KW-0378">Hydrolase</keyword>
<dbReference type="GO" id="GO:0046872">
    <property type="term" value="F:metal ion binding"/>
    <property type="evidence" value="ECO:0007669"/>
    <property type="project" value="UniProtKB-KW"/>
</dbReference>
<comment type="caution">
    <text evidence="9">The sequence shown here is derived from an EMBL/GenBank/DDBJ whole genome shotgun (WGS) entry which is preliminary data.</text>
</comment>
<dbReference type="Pfam" id="PF07519">
    <property type="entry name" value="Tannase"/>
    <property type="match status" value="1"/>
</dbReference>
<proteinExistence type="inferred from homology"/>
<dbReference type="InterPro" id="IPR029058">
    <property type="entry name" value="AB_hydrolase_fold"/>
</dbReference>
<evidence type="ECO:0000256" key="5">
    <source>
        <dbReference type="ARBA" id="ARBA00022801"/>
    </source>
</evidence>
<evidence type="ECO:0000256" key="1">
    <source>
        <dbReference type="ARBA" id="ARBA00006249"/>
    </source>
</evidence>
<gene>
    <name evidence="9" type="ORF">CWI80_08125</name>
</gene>
<feature type="chain" id="PRO_5019280885" evidence="8">
    <location>
        <begin position="32"/>
        <end position="524"/>
    </location>
</feature>
<reference evidence="10" key="1">
    <citation type="journal article" date="2018" name="Front. Microbiol.">
        <title>Genome-Based Analysis Reveals the Taxonomy and Diversity of the Family Idiomarinaceae.</title>
        <authorList>
            <person name="Liu Y."/>
            <person name="Lai Q."/>
            <person name="Shao Z."/>
        </authorList>
    </citation>
    <scope>NUCLEOTIDE SEQUENCE [LARGE SCALE GENOMIC DNA]</scope>
    <source>
        <strain evidence="10">c121</strain>
    </source>
</reference>
<dbReference type="AlphaFoldDB" id="A0A432Z3P1"/>
<accession>A0A432Z3P1</accession>
<dbReference type="EMBL" id="PIQE01000002">
    <property type="protein sequence ID" value="RUO72507.1"/>
    <property type="molecule type" value="Genomic_DNA"/>
</dbReference>
<evidence type="ECO:0000256" key="3">
    <source>
        <dbReference type="ARBA" id="ARBA00022723"/>
    </source>
</evidence>
<evidence type="ECO:0000256" key="2">
    <source>
        <dbReference type="ARBA" id="ARBA00022487"/>
    </source>
</evidence>
<dbReference type="SUPFAM" id="SSF53474">
    <property type="entry name" value="alpha/beta-Hydrolases"/>
    <property type="match status" value="1"/>
</dbReference>
<sequence>MNYPIRKRITTRIITMGYLALGLLSTATSLAATSVDADTLLQCSNIAPPNNVQFEQPPQWQTTETLPRYCQVRGTISERIRFEMRLPAQWNGRFMMAGCGGFCGELLPDKPGYSNTINEALKRGYAAISHDAGHQAKSWQVSWAYDDPEALEIWAHKVIPLVHAAGLALVDNLYQQAPNYSYFSGCSNGGRLGLIAAQRYPDLFDGIAAGGPILNLSETAGLWGNWVLQHAGSADAPRLEKSEVQWVKKAVMQHCDATDGQRDGVISAPRSCSFDFNRLRCPADQADHTNCLSNAQATMLNTLYDGVKTSDGTRVAATMEYGSEHYADIWIFGSRKQPAWGAAASQGYRQLLSMELLGKETATAISTQQMLDWIANANLPALTDAVNPNLSALKQHDTKLMIYQGWADPLIIPQPVINYYQQAIAATGDLEQLQQNARLFMLPGWGHCWERPAEAPDQFDPLHVLEQWVEQDQAPDAVIATQRNGEAIERSRPICAYPKVAQLIPDSDPKVASSYQCVSSEAPE</sequence>